<dbReference type="Proteomes" id="UP000008631">
    <property type="component" value="Chromosome"/>
</dbReference>
<dbReference type="KEGG" id="ipa:Isop_3406"/>
<dbReference type="PROSITE" id="PS51257">
    <property type="entry name" value="PROKAR_LIPOPROTEIN"/>
    <property type="match status" value="1"/>
</dbReference>
<dbReference type="OrthoDB" id="289014at2"/>
<organism evidence="2 3">
    <name type="scientific">Isosphaera pallida (strain ATCC 43644 / DSM 9630 / IS1B)</name>
    <dbReference type="NCBI Taxonomy" id="575540"/>
    <lineage>
        <taxon>Bacteria</taxon>
        <taxon>Pseudomonadati</taxon>
        <taxon>Planctomycetota</taxon>
        <taxon>Planctomycetia</taxon>
        <taxon>Isosphaerales</taxon>
        <taxon>Isosphaeraceae</taxon>
        <taxon>Isosphaera</taxon>
    </lineage>
</organism>
<dbReference type="RefSeq" id="WP_013566253.1">
    <property type="nucleotide sequence ID" value="NC_014962.1"/>
</dbReference>
<name>E8R6R3_ISOPI</name>
<evidence type="ECO:0000313" key="3">
    <source>
        <dbReference type="Proteomes" id="UP000008631"/>
    </source>
</evidence>
<reference key="1">
    <citation type="submission" date="2010-11" db="EMBL/GenBank/DDBJ databases">
        <title>The complete sequence of chromosome of Isophaera pallida ATCC 43644.</title>
        <authorList>
            <consortium name="US DOE Joint Genome Institute (JGI-PGF)"/>
            <person name="Lucas S."/>
            <person name="Copeland A."/>
            <person name="Lapidus A."/>
            <person name="Bruce D."/>
            <person name="Goodwin L."/>
            <person name="Pitluck S."/>
            <person name="Kyrpides N."/>
            <person name="Mavromatis K."/>
            <person name="Pagani I."/>
            <person name="Ivanova N."/>
            <person name="Saunders E."/>
            <person name="Brettin T."/>
            <person name="Detter J.C."/>
            <person name="Han C."/>
            <person name="Tapia R."/>
            <person name="Land M."/>
            <person name="Hauser L."/>
            <person name="Markowitz V."/>
            <person name="Cheng J.-F."/>
            <person name="Hugenholtz P."/>
            <person name="Woyke T."/>
            <person name="Wu D."/>
            <person name="Eisen J.A."/>
        </authorList>
    </citation>
    <scope>NUCLEOTIDE SEQUENCE</scope>
    <source>
        <strain>ATCC 43644</strain>
    </source>
</reference>
<protein>
    <recommendedName>
        <fullName evidence="4">Carboxypeptidase regulatory-like domain-containing protein</fullName>
    </recommendedName>
</protein>
<feature type="region of interest" description="Disordered" evidence="1">
    <location>
        <begin position="74"/>
        <end position="101"/>
    </location>
</feature>
<dbReference type="InParanoid" id="E8R6R3"/>
<keyword evidence="3" id="KW-1185">Reference proteome</keyword>
<evidence type="ECO:0008006" key="4">
    <source>
        <dbReference type="Google" id="ProtNLM"/>
    </source>
</evidence>
<evidence type="ECO:0000313" key="2">
    <source>
        <dbReference type="EMBL" id="ADV63965.1"/>
    </source>
</evidence>
<dbReference type="HOGENOM" id="CLU_113730_1_0_0"/>
<gene>
    <name evidence="2" type="ordered locus">Isop_3406</name>
</gene>
<proteinExistence type="predicted"/>
<sequence length="160" mass="16318">MTKRTGSSCAMWRGGSLGLVMALGMMMVGCGGAGGPGGGLGLSGALSPASGVATFDGKPVENLSLQLVPVDPNTGEGLIATTGPEGRFELGTTDGRKGGQPGRYKVTILPSFQVDKAISSRIPDSYKDPTLTNLIVEIPQGGSSDLKIDFQSSATTRSNR</sequence>
<reference evidence="2 3" key="2">
    <citation type="journal article" date="2011" name="Stand. Genomic Sci.">
        <title>Complete genome sequence of Isosphaera pallida type strain (IS1B).</title>
        <authorList>
            <consortium name="US DOE Joint Genome Institute (JGI-PGF)"/>
            <person name="Goker M."/>
            <person name="Cleland D."/>
            <person name="Saunders E."/>
            <person name="Lapidus A."/>
            <person name="Nolan M."/>
            <person name="Lucas S."/>
            <person name="Hammon N."/>
            <person name="Deshpande S."/>
            <person name="Cheng J.F."/>
            <person name="Tapia R."/>
            <person name="Han C."/>
            <person name="Goodwin L."/>
            <person name="Pitluck S."/>
            <person name="Liolios K."/>
            <person name="Pagani I."/>
            <person name="Ivanova N."/>
            <person name="Mavromatis K."/>
            <person name="Pati A."/>
            <person name="Chen A."/>
            <person name="Palaniappan K."/>
            <person name="Land M."/>
            <person name="Hauser L."/>
            <person name="Chang Y.J."/>
            <person name="Jeffries C.D."/>
            <person name="Detter J.C."/>
            <person name="Beck B."/>
            <person name="Woyke T."/>
            <person name="Bristow J."/>
            <person name="Eisen J.A."/>
            <person name="Markowitz V."/>
            <person name="Hugenholtz P."/>
            <person name="Kyrpides N.C."/>
            <person name="Klenk H.P."/>
        </authorList>
    </citation>
    <scope>NUCLEOTIDE SEQUENCE [LARGE SCALE GENOMIC DNA]</scope>
    <source>
        <strain evidence="3">ATCC 43644 / DSM 9630 / IS1B</strain>
    </source>
</reference>
<dbReference type="EMBL" id="CP002353">
    <property type="protein sequence ID" value="ADV63965.1"/>
    <property type="molecule type" value="Genomic_DNA"/>
</dbReference>
<dbReference type="AlphaFoldDB" id="E8R6R3"/>
<accession>E8R6R3</accession>
<evidence type="ECO:0000256" key="1">
    <source>
        <dbReference type="SAM" id="MobiDB-lite"/>
    </source>
</evidence>